<evidence type="ECO:0000256" key="3">
    <source>
        <dbReference type="ARBA" id="ARBA00023163"/>
    </source>
</evidence>
<keyword evidence="1" id="KW-0805">Transcription regulation</keyword>
<protein>
    <submittedName>
        <fullName evidence="5">Bacterial regulatory protein GntR, HTH domain protein</fullName>
    </submittedName>
</protein>
<accession>T1CJ19</accession>
<dbReference type="PANTHER" id="PTHR44846">
    <property type="entry name" value="MANNOSYL-D-GLYCERATE TRANSPORT/METABOLISM SYSTEM REPRESSOR MNGR-RELATED"/>
    <property type="match status" value="1"/>
</dbReference>
<dbReference type="GO" id="GO:0003677">
    <property type="term" value="F:DNA binding"/>
    <property type="evidence" value="ECO:0007669"/>
    <property type="project" value="UniProtKB-KW"/>
</dbReference>
<dbReference type="SUPFAM" id="SSF46785">
    <property type="entry name" value="Winged helix' DNA-binding domain"/>
    <property type="match status" value="1"/>
</dbReference>
<dbReference type="GO" id="GO:0003700">
    <property type="term" value="F:DNA-binding transcription factor activity"/>
    <property type="evidence" value="ECO:0007669"/>
    <property type="project" value="InterPro"/>
</dbReference>
<dbReference type="Gene3D" id="1.10.10.10">
    <property type="entry name" value="Winged helix-like DNA-binding domain superfamily/Winged helix DNA-binding domain"/>
    <property type="match status" value="1"/>
</dbReference>
<evidence type="ECO:0000256" key="1">
    <source>
        <dbReference type="ARBA" id="ARBA00023015"/>
    </source>
</evidence>
<dbReference type="InterPro" id="IPR050679">
    <property type="entry name" value="Bact_HTH_transcr_reg"/>
</dbReference>
<dbReference type="EMBL" id="AUZX01005743">
    <property type="protein sequence ID" value="EQD66704.1"/>
    <property type="molecule type" value="Genomic_DNA"/>
</dbReference>
<name>T1CJ19_9ZZZZ</name>
<dbReference type="Pfam" id="PF00392">
    <property type="entry name" value="GntR"/>
    <property type="match status" value="1"/>
</dbReference>
<dbReference type="PANTHER" id="PTHR44846:SF17">
    <property type="entry name" value="GNTR-FAMILY TRANSCRIPTIONAL REGULATOR"/>
    <property type="match status" value="1"/>
</dbReference>
<feature type="domain" description="HTH gntR-type" evidence="4">
    <location>
        <begin position="1"/>
        <end position="38"/>
    </location>
</feature>
<reference evidence="5" key="2">
    <citation type="journal article" date="2014" name="ISME J.">
        <title>Microbial stratification in low pH oxic and suboxic macroscopic growths along an acid mine drainage.</title>
        <authorList>
            <person name="Mendez-Garcia C."/>
            <person name="Mesa V."/>
            <person name="Sprenger R.R."/>
            <person name="Richter M."/>
            <person name="Diez M.S."/>
            <person name="Solano J."/>
            <person name="Bargiela R."/>
            <person name="Golyshina O.V."/>
            <person name="Manteca A."/>
            <person name="Ramos J.L."/>
            <person name="Gallego J.R."/>
            <person name="Llorente I."/>
            <person name="Martins Dos Santos V.A."/>
            <person name="Jensen O.N."/>
            <person name="Pelaez A.I."/>
            <person name="Sanchez J."/>
            <person name="Ferrer M."/>
        </authorList>
    </citation>
    <scope>NUCLEOTIDE SEQUENCE</scope>
</reference>
<dbReference type="InterPro" id="IPR000524">
    <property type="entry name" value="Tscrpt_reg_HTH_GntR"/>
</dbReference>
<dbReference type="InterPro" id="IPR036388">
    <property type="entry name" value="WH-like_DNA-bd_sf"/>
</dbReference>
<dbReference type="AlphaFoldDB" id="T1CJ19"/>
<dbReference type="InterPro" id="IPR036390">
    <property type="entry name" value="WH_DNA-bd_sf"/>
</dbReference>
<keyword evidence="3" id="KW-0804">Transcription</keyword>
<evidence type="ECO:0000256" key="2">
    <source>
        <dbReference type="ARBA" id="ARBA00023125"/>
    </source>
</evidence>
<reference evidence="5" key="1">
    <citation type="submission" date="2013-08" db="EMBL/GenBank/DDBJ databases">
        <authorList>
            <person name="Mendez C."/>
            <person name="Richter M."/>
            <person name="Ferrer M."/>
            <person name="Sanchez J."/>
        </authorList>
    </citation>
    <scope>NUCLEOTIDE SEQUENCE</scope>
</reference>
<dbReference type="GO" id="GO:0045892">
    <property type="term" value="P:negative regulation of DNA-templated transcription"/>
    <property type="evidence" value="ECO:0007669"/>
    <property type="project" value="TreeGrafter"/>
</dbReference>
<keyword evidence="2" id="KW-0238">DNA-binding</keyword>
<comment type="caution">
    <text evidence="5">The sequence shown here is derived from an EMBL/GenBank/DDBJ whole genome shotgun (WGS) entry which is preliminary data.</text>
</comment>
<proteinExistence type="predicted"/>
<dbReference type="PROSITE" id="PS50949">
    <property type="entry name" value="HTH_GNTR"/>
    <property type="match status" value="1"/>
</dbReference>
<sequence>MIEHYQVSRQTVREAVRHLEQDGLVVRHRGRGTILSHSRFEQRLGSIYS</sequence>
<evidence type="ECO:0000259" key="4">
    <source>
        <dbReference type="PROSITE" id="PS50949"/>
    </source>
</evidence>
<organism evidence="5">
    <name type="scientific">mine drainage metagenome</name>
    <dbReference type="NCBI Taxonomy" id="410659"/>
    <lineage>
        <taxon>unclassified sequences</taxon>
        <taxon>metagenomes</taxon>
        <taxon>ecological metagenomes</taxon>
    </lineage>
</organism>
<evidence type="ECO:0000313" key="5">
    <source>
        <dbReference type="EMBL" id="EQD66704.1"/>
    </source>
</evidence>
<gene>
    <name evidence="5" type="ORF">B1A_08017</name>
</gene>
<feature type="non-terminal residue" evidence="5">
    <location>
        <position position="49"/>
    </location>
</feature>